<dbReference type="InterPro" id="IPR050272">
    <property type="entry name" value="Isochorismatase-like_hydrls"/>
</dbReference>
<protein>
    <submittedName>
        <fullName evidence="4">Isochorismatase</fullName>
    </submittedName>
</protein>
<dbReference type="EMBL" id="CP020773">
    <property type="protein sequence ID" value="ARJ50791.1"/>
    <property type="molecule type" value="Genomic_DNA"/>
</dbReference>
<keyword evidence="5" id="KW-1185">Reference proteome</keyword>
<evidence type="ECO:0000256" key="2">
    <source>
        <dbReference type="ARBA" id="ARBA00022801"/>
    </source>
</evidence>
<organism evidence="4 5">
    <name type="scientific">Staphylococcus lutrae</name>
    <dbReference type="NCBI Taxonomy" id="155085"/>
    <lineage>
        <taxon>Bacteria</taxon>
        <taxon>Bacillati</taxon>
        <taxon>Bacillota</taxon>
        <taxon>Bacilli</taxon>
        <taxon>Bacillales</taxon>
        <taxon>Staphylococcaceae</taxon>
        <taxon>Staphylococcus</taxon>
    </lineage>
</organism>
<dbReference type="AlphaFoldDB" id="A0AAC9WJE8"/>
<gene>
    <name evidence="4" type="ORF">B5P37_05395</name>
</gene>
<accession>A0AAC9WJE8</accession>
<name>A0AAC9WJE8_9STAP</name>
<dbReference type="Gene3D" id="3.40.50.850">
    <property type="entry name" value="Isochorismatase-like"/>
    <property type="match status" value="1"/>
</dbReference>
<dbReference type="CDD" id="cd00431">
    <property type="entry name" value="cysteine_hydrolases"/>
    <property type="match status" value="1"/>
</dbReference>
<comment type="similarity">
    <text evidence="1">Belongs to the isochorismatase family.</text>
</comment>
<dbReference type="Proteomes" id="UP000242864">
    <property type="component" value="Chromosome"/>
</dbReference>
<feature type="domain" description="Isochorismatase-like" evidence="3">
    <location>
        <begin position="6"/>
        <end position="181"/>
    </location>
</feature>
<dbReference type="SUPFAM" id="SSF52499">
    <property type="entry name" value="Isochorismatase-like hydrolases"/>
    <property type="match status" value="1"/>
</dbReference>
<keyword evidence="2" id="KW-0378">Hydrolase</keyword>
<dbReference type="GO" id="GO:0016787">
    <property type="term" value="F:hydrolase activity"/>
    <property type="evidence" value="ECO:0007669"/>
    <property type="project" value="UniProtKB-KW"/>
</dbReference>
<dbReference type="PANTHER" id="PTHR43540">
    <property type="entry name" value="PEROXYUREIDOACRYLATE/UREIDOACRYLATE AMIDOHYDROLASE-RELATED"/>
    <property type="match status" value="1"/>
</dbReference>
<evidence type="ECO:0000256" key="1">
    <source>
        <dbReference type="ARBA" id="ARBA00006336"/>
    </source>
</evidence>
<reference evidence="4 5" key="1">
    <citation type="submission" date="2017-04" db="EMBL/GenBank/DDBJ databases">
        <authorList>
            <person name="Veseli I.A."/>
            <person name="Tang C."/>
            <person name="Pombert J.-F."/>
        </authorList>
    </citation>
    <scope>NUCLEOTIDE SEQUENCE [LARGE SCALE GENOMIC DNA]</scope>
    <source>
        <strain evidence="4 5">ATCC 700373</strain>
    </source>
</reference>
<sequence>MNFENTALVLIDLQKGIANMGETAPHSVDTVIDNASKMVKLFKNNNGFVAFVRVKFLDGKDALQPNAMRPLPGGTKPPAEFSEIVDQLGAGPDDYIIDKRGFSGFFGTDLDLQLRRRGIKNIVIGGISTHIGVDTTARDAYQYGYDQYFISDMMSAPEASLHHYSIENTFPIMGQVLTTDEMMAQLQSEK</sequence>
<dbReference type="RefSeq" id="WP_085237269.1">
    <property type="nucleotide sequence ID" value="NZ_CP020773.1"/>
</dbReference>
<dbReference type="PANTHER" id="PTHR43540:SF7">
    <property type="entry name" value="ISOCHORISMATASE FAMILY PROTEIN YECD"/>
    <property type="match status" value="1"/>
</dbReference>
<dbReference type="KEGG" id="slz:B5P37_05395"/>
<evidence type="ECO:0000313" key="4">
    <source>
        <dbReference type="EMBL" id="ARJ50791.1"/>
    </source>
</evidence>
<evidence type="ECO:0000313" key="5">
    <source>
        <dbReference type="Proteomes" id="UP000242864"/>
    </source>
</evidence>
<proteinExistence type="inferred from homology"/>
<dbReference type="InterPro" id="IPR036380">
    <property type="entry name" value="Isochorismatase-like_sf"/>
</dbReference>
<dbReference type="InterPro" id="IPR000868">
    <property type="entry name" value="Isochorismatase-like_dom"/>
</dbReference>
<evidence type="ECO:0000259" key="3">
    <source>
        <dbReference type="Pfam" id="PF00857"/>
    </source>
</evidence>
<dbReference type="Pfam" id="PF00857">
    <property type="entry name" value="Isochorismatase"/>
    <property type="match status" value="1"/>
</dbReference>